<feature type="compositionally biased region" description="Polar residues" evidence="1">
    <location>
        <begin position="274"/>
        <end position="283"/>
    </location>
</feature>
<keyword evidence="3" id="KW-1185">Reference proteome</keyword>
<accession>A0A0V0QPT4</accession>
<feature type="compositionally biased region" description="Low complexity" evidence="1">
    <location>
        <begin position="328"/>
        <end position="345"/>
    </location>
</feature>
<evidence type="ECO:0000256" key="1">
    <source>
        <dbReference type="SAM" id="MobiDB-lite"/>
    </source>
</evidence>
<dbReference type="OrthoDB" id="288704at2759"/>
<dbReference type="EMBL" id="LDAU01000122">
    <property type="protein sequence ID" value="KRX04058.1"/>
    <property type="molecule type" value="Genomic_DNA"/>
</dbReference>
<protein>
    <submittedName>
        <fullName evidence="2">Uncharacterized protein</fullName>
    </submittedName>
</protein>
<evidence type="ECO:0000313" key="3">
    <source>
        <dbReference type="Proteomes" id="UP000054937"/>
    </source>
</evidence>
<organism evidence="2 3">
    <name type="scientific">Pseudocohnilembus persalinus</name>
    <name type="common">Ciliate</name>
    <dbReference type="NCBI Taxonomy" id="266149"/>
    <lineage>
        <taxon>Eukaryota</taxon>
        <taxon>Sar</taxon>
        <taxon>Alveolata</taxon>
        <taxon>Ciliophora</taxon>
        <taxon>Intramacronucleata</taxon>
        <taxon>Oligohymenophorea</taxon>
        <taxon>Scuticociliatia</taxon>
        <taxon>Philasterida</taxon>
        <taxon>Pseudocohnilembidae</taxon>
        <taxon>Pseudocohnilembus</taxon>
    </lineage>
</organism>
<dbReference type="InParanoid" id="A0A0V0QPT4"/>
<dbReference type="Proteomes" id="UP000054937">
    <property type="component" value="Unassembled WGS sequence"/>
</dbReference>
<name>A0A0V0QPT4_PSEPJ</name>
<comment type="caution">
    <text evidence="2">The sequence shown here is derived from an EMBL/GenBank/DDBJ whole genome shotgun (WGS) entry which is preliminary data.</text>
</comment>
<dbReference type="AlphaFoldDB" id="A0A0V0QPT4"/>
<reference evidence="2 3" key="1">
    <citation type="journal article" date="2015" name="Sci. Rep.">
        <title>Genome of the facultative scuticociliatosis pathogen Pseudocohnilembus persalinus provides insight into its virulence through horizontal gene transfer.</title>
        <authorList>
            <person name="Xiong J."/>
            <person name="Wang G."/>
            <person name="Cheng J."/>
            <person name="Tian M."/>
            <person name="Pan X."/>
            <person name="Warren A."/>
            <person name="Jiang C."/>
            <person name="Yuan D."/>
            <person name="Miao W."/>
        </authorList>
    </citation>
    <scope>NUCLEOTIDE SEQUENCE [LARGE SCALE GENOMIC DNA]</scope>
    <source>
        <strain evidence="2">36N120E</strain>
    </source>
</reference>
<feature type="region of interest" description="Disordered" evidence="1">
    <location>
        <begin position="235"/>
        <end position="260"/>
    </location>
</feature>
<sequence length="360" mass="42238">MQKCSYAWKTNSQIEQEKQEKINLFSSNLEQDEKTEVSFTDALRLPKMIVEEPFSQSKLELVQTLIHYIESSEKDSFKLANTIPDSTWNVLINWFFEQKNNNIYQSKFFNFYTKLHPHLNASTLQSIWIRLGMLQQIYQSITNYYTKARVILQTFEMFQKKMVLQQEAALNQRPDLKDVKIQFQKINAWNRVLLEFNPEKFKNTQAWNSYSHLKLDSKPSQKYVQLNAEKLSENAKMERSKYRSYTVQNDQQQNSKNANESQLSFRISAGKPIQTRTTASFNKTGDKYNKQNFNTLYNPKAQQIPGIKRNLRSLTQNQGMEQVDKKQNLGNDRNNSNSSRNSLKNSQALKVSFSVNNNII</sequence>
<feature type="region of interest" description="Disordered" evidence="1">
    <location>
        <begin position="274"/>
        <end position="293"/>
    </location>
</feature>
<proteinExistence type="predicted"/>
<feature type="region of interest" description="Disordered" evidence="1">
    <location>
        <begin position="321"/>
        <end position="345"/>
    </location>
</feature>
<evidence type="ECO:0000313" key="2">
    <source>
        <dbReference type="EMBL" id="KRX04058.1"/>
    </source>
</evidence>
<feature type="compositionally biased region" description="Polar residues" evidence="1">
    <location>
        <begin position="243"/>
        <end position="260"/>
    </location>
</feature>
<gene>
    <name evidence="2" type="ORF">PPERSA_12505</name>
</gene>